<proteinExistence type="predicted"/>
<dbReference type="Proteomes" id="UP000189935">
    <property type="component" value="Chromosome I"/>
</dbReference>
<reference evidence="2 3" key="1">
    <citation type="submission" date="2016-11" db="EMBL/GenBank/DDBJ databases">
        <authorList>
            <person name="Jaros S."/>
            <person name="Januszkiewicz K."/>
            <person name="Wedrychowicz H."/>
        </authorList>
    </citation>
    <scope>NUCLEOTIDE SEQUENCE [LARGE SCALE GENOMIC DNA]</scope>
    <source>
        <strain evidence="2 3">GAS499</strain>
    </source>
</reference>
<dbReference type="AlphaFoldDB" id="A0A1M6V0U7"/>
<sequence>MPLYGRLSSPGLTGRSSIPEAPVIESRSRGVLGRPIKYTARGQG</sequence>
<evidence type="ECO:0000313" key="3">
    <source>
        <dbReference type="Proteomes" id="UP000189935"/>
    </source>
</evidence>
<accession>A0A1M6V0U7</accession>
<protein>
    <submittedName>
        <fullName evidence="2">Uncharacterized protein</fullName>
    </submittedName>
</protein>
<organism evidence="2 3">
    <name type="scientific">Bradyrhizobium lablabi</name>
    <dbReference type="NCBI Taxonomy" id="722472"/>
    <lineage>
        <taxon>Bacteria</taxon>
        <taxon>Pseudomonadati</taxon>
        <taxon>Pseudomonadota</taxon>
        <taxon>Alphaproteobacteria</taxon>
        <taxon>Hyphomicrobiales</taxon>
        <taxon>Nitrobacteraceae</taxon>
        <taxon>Bradyrhizobium</taxon>
    </lineage>
</organism>
<evidence type="ECO:0000313" key="2">
    <source>
        <dbReference type="EMBL" id="SHK75021.1"/>
    </source>
</evidence>
<evidence type="ECO:0000256" key="1">
    <source>
        <dbReference type="SAM" id="MobiDB-lite"/>
    </source>
</evidence>
<feature type="region of interest" description="Disordered" evidence="1">
    <location>
        <begin position="1"/>
        <end position="21"/>
    </location>
</feature>
<gene>
    <name evidence="2" type="ORF">SAMN05444159_4093</name>
</gene>
<name>A0A1M6V0U7_9BRAD</name>
<dbReference type="EMBL" id="LT670844">
    <property type="protein sequence ID" value="SHK75021.1"/>
    <property type="molecule type" value="Genomic_DNA"/>
</dbReference>